<organism evidence="1">
    <name type="scientific">uncultured Caudovirales phage</name>
    <dbReference type="NCBI Taxonomy" id="2100421"/>
    <lineage>
        <taxon>Viruses</taxon>
        <taxon>Duplodnaviria</taxon>
        <taxon>Heunggongvirae</taxon>
        <taxon>Uroviricota</taxon>
        <taxon>Caudoviricetes</taxon>
        <taxon>Peduoviridae</taxon>
        <taxon>Maltschvirus</taxon>
        <taxon>Maltschvirus maltsch</taxon>
    </lineage>
</organism>
<reference evidence="1" key="1">
    <citation type="submission" date="2020-05" db="EMBL/GenBank/DDBJ databases">
        <authorList>
            <person name="Chiriac C."/>
            <person name="Salcher M."/>
            <person name="Ghai R."/>
            <person name="Kavagutti S V."/>
        </authorList>
    </citation>
    <scope>NUCLEOTIDE SEQUENCE</scope>
</reference>
<name>A0A6J5S5U9_9CAUD</name>
<accession>A0A6J5S5U9</accession>
<dbReference type="EMBL" id="LR797341">
    <property type="protein sequence ID" value="CAB4203861.1"/>
    <property type="molecule type" value="Genomic_DNA"/>
</dbReference>
<protein>
    <recommendedName>
        <fullName evidence="2">DUF5681 domain-containing protein</fullName>
    </recommendedName>
</protein>
<proteinExistence type="predicted"/>
<gene>
    <name evidence="1" type="ORF">UFOVP1384_7</name>
</gene>
<sequence length="127" mass="14227">MSLEKQPHGGYLNRYEKGAAWKGNRNGRPRKYITELAPMGYKNAQVMDCIQVLMAMTVDELKAVWDNKESTILEKTLANALIKSMAKGSLYSVDTLLSRVYGKPKETTAVIQDSKIEVVFVEGKTIL</sequence>
<evidence type="ECO:0000313" key="1">
    <source>
        <dbReference type="EMBL" id="CAB4203861.1"/>
    </source>
</evidence>
<evidence type="ECO:0008006" key="2">
    <source>
        <dbReference type="Google" id="ProtNLM"/>
    </source>
</evidence>